<dbReference type="AlphaFoldDB" id="A0AAU7KDV4"/>
<sequence length="111" mass="11997">MKRVLQATVLAGCLPMAAIADEIPRFDVETQCEMVASIGGDFSNVTYNGCIQMEQAAYNRLKTEWASIPAGVRRQCEEVATVTGSGSYSTLGGCIDMETQAADNRQSFSFD</sequence>
<feature type="signal peptide" evidence="1">
    <location>
        <begin position="1"/>
        <end position="20"/>
    </location>
</feature>
<evidence type="ECO:0000313" key="2">
    <source>
        <dbReference type="EMBL" id="XBO69769.1"/>
    </source>
</evidence>
<accession>A0AAU7KDV4</accession>
<protein>
    <recommendedName>
        <fullName evidence="3">DUF1311 domain-containing protein</fullName>
    </recommendedName>
</protein>
<feature type="chain" id="PRO_5043761641" description="DUF1311 domain-containing protein" evidence="1">
    <location>
        <begin position="21"/>
        <end position="111"/>
    </location>
</feature>
<keyword evidence="1" id="KW-0732">Signal</keyword>
<evidence type="ECO:0008006" key="3">
    <source>
        <dbReference type="Google" id="ProtNLM"/>
    </source>
</evidence>
<reference evidence="2" key="1">
    <citation type="submission" date="2022-06" db="EMBL/GenBank/DDBJ databases">
        <title>A novel DMS-producing enzyme.</title>
        <authorList>
            <person name="Zhang Y."/>
        </authorList>
    </citation>
    <scope>NUCLEOTIDE SEQUENCE</scope>
    <source>
        <strain evidence="2">RT37</strain>
    </source>
</reference>
<proteinExistence type="predicted"/>
<dbReference type="RefSeq" id="WP_348826802.1">
    <property type="nucleotide sequence ID" value="NZ_CP098827.1"/>
</dbReference>
<organism evidence="2">
    <name type="scientific">Halomonas sp. RT37</name>
    <dbReference type="NCBI Taxonomy" id="2950872"/>
    <lineage>
        <taxon>Bacteria</taxon>
        <taxon>Pseudomonadati</taxon>
        <taxon>Pseudomonadota</taxon>
        <taxon>Gammaproteobacteria</taxon>
        <taxon>Oceanospirillales</taxon>
        <taxon>Halomonadaceae</taxon>
        <taxon>Halomonas</taxon>
    </lineage>
</organism>
<dbReference type="EMBL" id="CP098827">
    <property type="protein sequence ID" value="XBO69769.1"/>
    <property type="molecule type" value="Genomic_DNA"/>
</dbReference>
<evidence type="ECO:0000256" key="1">
    <source>
        <dbReference type="SAM" id="SignalP"/>
    </source>
</evidence>
<name>A0AAU7KDV4_9GAMM</name>
<gene>
    <name evidence="2" type="ORF">NFG58_14190</name>
</gene>